<feature type="signal peptide" evidence="1">
    <location>
        <begin position="1"/>
        <end position="19"/>
    </location>
</feature>
<evidence type="ECO:0000313" key="3">
    <source>
        <dbReference type="Proteomes" id="UP000289238"/>
    </source>
</evidence>
<evidence type="ECO:0000313" key="2">
    <source>
        <dbReference type="EMBL" id="RXG22488.1"/>
    </source>
</evidence>
<name>A0A4Q0P850_9FLAO</name>
<protein>
    <submittedName>
        <fullName evidence="2">Uncharacterized protein</fullName>
    </submittedName>
</protein>
<accession>A0A4Q0P850</accession>
<dbReference type="Proteomes" id="UP000289238">
    <property type="component" value="Unassembled WGS sequence"/>
</dbReference>
<organism evidence="2 3">
    <name type="scientific">Leeuwenhoekiella aequorea</name>
    <dbReference type="NCBI Taxonomy" id="283736"/>
    <lineage>
        <taxon>Bacteria</taxon>
        <taxon>Pseudomonadati</taxon>
        <taxon>Bacteroidota</taxon>
        <taxon>Flavobacteriia</taxon>
        <taxon>Flavobacteriales</taxon>
        <taxon>Flavobacteriaceae</taxon>
        <taxon>Leeuwenhoekiella</taxon>
    </lineage>
</organism>
<reference evidence="2 3" key="1">
    <citation type="submission" date="2018-07" db="EMBL/GenBank/DDBJ databases">
        <title>Leeuwenhoekiella genomics.</title>
        <authorList>
            <person name="Tahon G."/>
            <person name="Willems A."/>
        </authorList>
    </citation>
    <scope>NUCLEOTIDE SEQUENCE [LARGE SCALE GENOMIC DNA]</scope>
    <source>
        <strain evidence="2 3">LMG 22550</strain>
    </source>
</reference>
<gene>
    <name evidence="2" type="ORF">DSM00_1584</name>
</gene>
<dbReference type="EMBL" id="QOVM01000003">
    <property type="protein sequence ID" value="RXG22488.1"/>
    <property type="molecule type" value="Genomic_DNA"/>
</dbReference>
<keyword evidence="3" id="KW-1185">Reference proteome</keyword>
<dbReference type="OrthoDB" id="1111178at2"/>
<dbReference type="PROSITE" id="PS51257">
    <property type="entry name" value="PROKAR_LIPOPROTEIN"/>
    <property type="match status" value="1"/>
</dbReference>
<sequence>MRKYLYVCIAFLSVILASSCREDFEATLSNGRLEFSRDTLFLDTVFSNTSSSTYSFKVYNRSNNLITIPQVGLAQGENSNYRLNVNGKAGKIFENIEILPKDSIFVFVEVTVDASIMDANDFLYTDEIEFDSGINLQKINLVTLIRDAIFLYPSRNTAGIKETLNLGTDENGQPVEIEGFFLEDDELQFTNQKPYVIYGYAGVASGKTLQIDAGARIYFHQNSGIIIADAAHLQANGTISTDQEALENEIIFEGDRLEPRYKDIPGQWGTIWFTSGSTGNLNYVTIKNNEIGILAEGLSQTQSAAVSIQNSQIYNSAFVGMYSINGSISGKNVVIGNSGLSNLWLRQGGSYNFIHSTFANYWTQSFRNTPAVQIDNYLEVGDGLQVADLTEANFINCIIYGNKNLELGFQKVATAEFNFRFENCLIRFEDLFNDFTETPEYQFDNKEFYTAILLNENPLFKDTANNQYFINEQSPAKNVGSINGFQQAPVDLLGNSRTESIDLGAYQTSSFELN</sequence>
<keyword evidence="1" id="KW-0732">Signal</keyword>
<dbReference type="RefSeq" id="WP_128757484.1">
    <property type="nucleotide sequence ID" value="NZ_QOVM01000003.1"/>
</dbReference>
<proteinExistence type="predicted"/>
<dbReference type="AlphaFoldDB" id="A0A4Q0P850"/>
<feature type="chain" id="PRO_5020858616" evidence="1">
    <location>
        <begin position="20"/>
        <end position="514"/>
    </location>
</feature>
<evidence type="ECO:0000256" key="1">
    <source>
        <dbReference type="SAM" id="SignalP"/>
    </source>
</evidence>
<comment type="caution">
    <text evidence="2">The sequence shown here is derived from an EMBL/GenBank/DDBJ whole genome shotgun (WGS) entry which is preliminary data.</text>
</comment>